<feature type="domain" description="Phage tail tape measure protein" evidence="2">
    <location>
        <begin position="257"/>
        <end position="450"/>
    </location>
</feature>
<accession>A0ABR7HCT3</accession>
<dbReference type="Proteomes" id="UP000634672">
    <property type="component" value="Unassembled WGS sequence"/>
</dbReference>
<dbReference type="Pfam" id="PF10145">
    <property type="entry name" value="PhageMin_Tail"/>
    <property type="match status" value="1"/>
</dbReference>
<gene>
    <name evidence="3" type="ORF">H8S75_23990</name>
</gene>
<protein>
    <submittedName>
        <fullName evidence="3">Phage tail tape measure protein</fullName>
    </submittedName>
</protein>
<dbReference type="InterPro" id="IPR010090">
    <property type="entry name" value="Phage_tape_meas"/>
</dbReference>
<dbReference type="InterPro" id="IPR016024">
    <property type="entry name" value="ARM-type_fold"/>
</dbReference>
<evidence type="ECO:0000313" key="4">
    <source>
        <dbReference type="Proteomes" id="UP000634672"/>
    </source>
</evidence>
<keyword evidence="1" id="KW-1188">Viral release from host cell</keyword>
<dbReference type="SUPFAM" id="SSF48371">
    <property type="entry name" value="ARM repeat"/>
    <property type="match status" value="1"/>
</dbReference>
<proteinExistence type="predicted"/>
<evidence type="ECO:0000313" key="3">
    <source>
        <dbReference type="EMBL" id="MBC5711003.1"/>
    </source>
</evidence>
<dbReference type="NCBIfam" id="TIGR01760">
    <property type="entry name" value="tape_meas_TP901"/>
    <property type="match status" value="1"/>
</dbReference>
<sequence>MAVLREDVVSIGFDVPENPFADLTAGIEAIKMKLGVVDEAEAGIKGLGKEADITGKALSDMGNGIHAPPAEEVTKPLKETQKEAQKADVTLTGMLKSMKDIGAQKLTGGIDKLTGAITKPVKGVQDLAKGAKDATAYIKKVGFPHAFNVGLGTAVTGTGKLLGKLKDVGAVSLKATISGMKSLASYAASATKALGSKAWSGMKALGKGAAVGIAAAGTALSVGAVAAFNFGAAYETSLAKVSTIADTAAVSMADLSADVLKLSNATGEDAAGLNEAVYQALSAGADTAGVVGLVNTAVKAAKGGYTDTTTAIDGLTSTLNAYGMETKDAEGLANQFLITQNKGKTTFGELASSIGGVAPTANAAGVGVDQLLAGVASLTANGIGTSEAMTGIKAALSNVIKPSSEAAKVAKKLGLNFSTSALQSKGLAGFLDDVKTATGGNMDTMAQLFGSVEALNTVLTLTSDQGSQLMNDTLAEMATNTTALDDAYNTMADTAQNSVTKGINSFKNLGIGLYQANEGPVAELTGLFAGSGQELYEAFSKGGMSGLTTQIGSTLTNVLTTVAGYLPDIVDTGVEIIESLVDGIVENEDQITDSILNVVLGLGKGILRIAPKLANTGIELIGILLEGLASELPRIIPEGLTAVQNLSDGLLKNIPLLIQSGLAILDSLITGLLQAAPMLVSTGVSLIQNIVLGLLDSVDQIINGAVNLVLALATGILSNIPLIIDAAVSLVTGLVTGLVNNINLVIDGALNLVEGLLTGIITNLPAIVQGAVQIVAALAGGLIQAVPKLIAAIPRLVGAIKDTIMETDWLALGIDIVKGVGSGLMNGIKGLFSKNKDSGAEAVKGLAEGMKENTSLAEASAEMASKGITTEIDNTDLYGSGQNIMSGLNDGMLKMQPTLNATAGSIGTGISKSLNGSLDIHSPSGVTEETGEYTGLGLVKGMESVGGKVKSTARTVGDVAAHNIAPYKSRYSPEISQAADSGSTSQVNNWNPVFNLTLNGASASDSNERKVKRWVKEALKESYESMGRTNPRLQEV</sequence>
<dbReference type="PANTHER" id="PTHR37813:SF1">
    <property type="entry name" value="FELS-2 PROPHAGE PROTEIN"/>
    <property type="match status" value="1"/>
</dbReference>
<evidence type="ECO:0000259" key="2">
    <source>
        <dbReference type="Pfam" id="PF10145"/>
    </source>
</evidence>
<evidence type="ECO:0000256" key="1">
    <source>
        <dbReference type="ARBA" id="ARBA00022612"/>
    </source>
</evidence>
<keyword evidence="4" id="KW-1185">Reference proteome</keyword>
<dbReference type="RefSeq" id="WP_187023699.1">
    <property type="nucleotide sequence ID" value="NZ_JACOPB010000014.1"/>
</dbReference>
<dbReference type="EMBL" id="JACOPB010000014">
    <property type="protein sequence ID" value="MBC5711003.1"/>
    <property type="molecule type" value="Genomic_DNA"/>
</dbReference>
<comment type="caution">
    <text evidence="3">The sequence shown here is derived from an EMBL/GenBank/DDBJ whole genome shotgun (WGS) entry which is preliminary data.</text>
</comment>
<reference evidence="3 4" key="1">
    <citation type="submission" date="2020-08" db="EMBL/GenBank/DDBJ databases">
        <title>Genome public.</title>
        <authorList>
            <person name="Liu C."/>
            <person name="Sun Q."/>
        </authorList>
    </citation>
    <scope>NUCLEOTIDE SEQUENCE [LARGE SCALE GENOMIC DNA]</scope>
    <source>
        <strain evidence="3 4">NSJ-66</strain>
    </source>
</reference>
<organism evidence="3 4">
    <name type="scientific">Hungatella hominis</name>
    <dbReference type="NCBI Taxonomy" id="2763050"/>
    <lineage>
        <taxon>Bacteria</taxon>
        <taxon>Bacillati</taxon>
        <taxon>Bacillota</taxon>
        <taxon>Clostridia</taxon>
        <taxon>Lachnospirales</taxon>
        <taxon>Lachnospiraceae</taxon>
        <taxon>Hungatella</taxon>
    </lineage>
</organism>
<name>A0ABR7HCT3_9FIRM</name>
<dbReference type="PANTHER" id="PTHR37813">
    <property type="entry name" value="FELS-2 PROPHAGE PROTEIN"/>
    <property type="match status" value="1"/>
</dbReference>